<name>A0ACD4NJK9_9HYPH</name>
<protein>
    <submittedName>
        <fullName evidence="1">BatD family protein</fullName>
    </submittedName>
</protein>
<reference evidence="1" key="1">
    <citation type="submission" date="2022-11" db="EMBL/GenBank/DDBJ databases">
        <title>beta-Carotene-producing bacterium, Jeongeuplla avenae sp. nov., alleviates the salt stress of Arabidopsis seedlings.</title>
        <authorList>
            <person name="Jiang L."/>
            <person name="Lee J."/>
        </authorList>
    </citation>
    <scope>NUCLEOTIDE SEQUENCE</scope>
    <source>
        <strain evidence="1">DY_R2A_6</strain>
    </source>
</reference>
<dbReference type="EMBL" id="CP113520">
    <property type="protein sequence ID" value="WAJ26978.1"/>
    <property type="molecule type" value="Genomic_DNA"/>
</dbReference>
<evidence type="ECO:0000313" key="1">
    <source>
        <dbReference type="EMBL" id="WAJ26978.1"/>
    </source>
</evidence>
<sequence length="451" mass="49022">MVNRLRLLACLLLIALAGPAGAQGLAPATIAPPPQTLPRNADRDGNLAAPGTAPAGPTVAPDRPAPSGPAAPEAPLLDPESARLELIVEQPHADTHVEEMVLVRLRGVYTVAVAIEEMKQPPLVNFGWQQLGRDSWTSAFIDGKKRTVFERRLALYPSRPGRLEIGAFTHLLTVADGARREKRAVVSAPVAIEVSPIPPDAGGWWLPASRLSYSDEWDRDPSRLASGEVARRTVTIEAVGVPASRLPPRPKMLAEWLITFAEPEERTQAITPDGPVAKVVWRWRMRPVSSEPGLLEAFHIPWYDTQARAVRDIVLRSQRIALEGVLTEAPEPGIGDRLADNAPVLAAAAGFLLTGAVLLPSRRRLRETEWRRLLRRLPVAPERLRLAAAVRRGDAMTARGIVRRMLAEGATDGEGQARAALRRLDAALFGRGGPPLRDALADLGRATRRLR</sequence>
<gene>
    <name evidence="1" type="ORF">OXU80_19215</name>
</gene>
<keyword evidence="2" id="KW-1185">Reference proteome</keyword>
<evidence type="ECO:0000313" key="2">
    <source>
        <dbReference type="Proteomes" id="UP001163223"/>
    </source>
</evidence>
<proteinExistence type="predicted"/>
<accession>A0ACD4NJK9</accession>
<organism evidence="1 2">
    <name type="scientific">Antarcticirhabdus aurantiaca</name>
    <dbReference type="NCBI Taxonomy" id="2606717"/>
    <lineage>
        <taxon>Bacteria</taxon>
        <taxon>Pseudomonadati</taxon>
        <taxon>Pseudomonadota</taxon>
        <taxon>Alphaproteobacteria</taxon>
        <taxon>Hyphomicrobiales</taxon>
        <taxon>Aurantimonadaceae</taxon>
        <taxon>Antarcticirhabdus</taxon>
    </lineage>
</organism>
<dbReference type="Proteomes" id="UP001163223">
    <property type="component" value="Chromosome"/>
</dbReference>